<evidence type="ECO:0000256" key="6">
    <source>
        <dbReference type="HAMAP-Rule" id="MF_01216"/>
    </source>
</evidence>
<evidence type="ECO:0000259" key="7">
    <source>
        <dbReference type="Pfam" id="PF02525"/>
    </source>
</evidence>
<reference evidence="8" key="1">
    <citation type="journal article" date="2014" name="Int. J. Syst. Evol. Microbiol.">
        <title>Complete genome of a new Firmicutes species belonging to the dominant human colonic microbiota ('Ruminococcus bicirculans') reveals two chromosomes and a selective capacity to utilize plant glucans.</title>
        <authorList>
            <consortium name="NISC Comparative Sequencing Program"/>
            <person name="Wegmann U."/>
            <person name="Louis P."/>
            <person name="Goesmann A."/>
            <person name="Henrissat B."/>
            <person name="Duncan S.H."/>
            <person name="Flint H.J."/>
        </authorList>
    </citation>
    <scope>NUCLEOTIDE SEQUENCE</scope>
    <source>
        <strain evidence="8">NBRC 102424</strain>
    </source>
</reference>
<evidence type="ECO:0000256" key="4">
    <source>
        <dbReference type="ARBA" id="ARBA00023027"/>
    </source>
</evidence>
<keyword evidence="3 6" id="KW-0560">Oxidoreductase</keyword>
<comment type="function">
    <text evidence="6">Quinone reductase that provides resistance to thiol-specific stress caused by electrophilic quinones.</text>
</comment>
<comment type="subunit">
    <text evidence="6">Homodimer.</text>
</comment>
<evidence type="ECO:0000256" key="5">
    <source>
        <dbReference type="ARBA" id="ARBA00048542"/>
    </source>
</evidence>
<sequence>MNILLIRTSNRALSISNKLADKVLQTCQETAHTVPNVQILNVYDLPHIDKDYAESLRSRHDNDDANSASLLLSDALIQQLVSADVVIIATPMHNFTVPSCLKAWIDHVVRIGKTFTATPEGKIGTLIDRPVYIAVSAGGLLDGRQPDFLQNYLQTIFETIGINSLKFFVIQGSVMGENHLEQEWLSIKQKIDAHFHQNKSL</sequence>
<feature type="domain" description="Flavodoxin-like fold" evidence="7">
    <location>
        <begin position="1"/>
        <end position="191"/>
    </location>
</feature>
<dbReference type="EC" id="1.7.1.17" evidence="6"/>
<evidence type="ECO:0000256" key="2">
    <source>
        <dbReference type="ARBA" id="ARBA00022643"/>
    </source>
</evidence>
<keyword evidence="1 6" id="KW-0285">Flavoprotein</keyword>
<comment type="catalytic activity">
    <reaction evidence="5">
        <text>N,N-dimethyl-1,4-phenylenediamine + anthranilate + 2 NAD(+) = 2-(4-dimethylaminophenyl)diazenylbenzoate + 2 NADH + 2 H(+)</text>
        <dbReference type="Rhea" id="RHEA:55872"/>
        <dbReference type="ChEBI" id="CHEBI:15378"/>
        <dbReference type="ChEBI" id="CHEBI:15783"/>
        <dbReference type="ChEBI" id="CHEBI:16567"/>
        <dbReference type="ChEBI" id="CHEBI:57540"/>
        <dbReference type="ChEBI" id="CHEBI:57945"/>
        <dbReference type="ChEBI" id="CHEBI:71579"/>
        <dbReference type="EC" id="1.7.1.17"/>
    </reaction>
    <physiologicalReaction direction="right-to-left" evidence="5">
        <dbReference type="Rhea" id="RHEA:55874"/>
    </physiologicalReaction>
</comment>
<dbReference type="EMBL" id="BSND01000003">
    <property type="protein sequence ID" value="GLP99052.1"/>
    <property type="molecule type" value="Genomic_DNA"/>
</dbReference>
<dbReference type="Gene3D" id="3.40.50.360">
    <property type="match status" value="1"/>
</dbReference>
<dbReference type="InterPro" id="IPR023048">
    <property type="entry name" value="NADH:quinone_OxRdtase_FMN_depd"/>
</dbReference>
<feature type="binding site" evidence="6">
    <location>
        <begin position="136"/>
        <end position="139"/>
    </location>
    <ligand>
        <name>FMN</name>
        <dbReference type="ChEBI" id="CHEBI:58210"/>
    </ligand>
</feature>
<name>A0ABQ5TU48_9GAMM</name>
<protein>
    <recommendedName>
        <fullName evidence="6">FMN dependent NADH:quinone oxidoreductase</fullName>
        <ecNumber evidence="6">1.6.5.-</ecNumber>
    </recommendedName>
    <alternativeName>
        <fullName evidence="6">Azo-dye reductase</fullName>
    </alternativeName>
    <alternativeName>
        <fullName evidence="6">FMN-dependent NADH-azo compound oxidoreductase</fullName>
    </alternativeName>
    <alternativeName>
        <fullName evidence="6">FMN-dependent NADH-azoreductase</fullName>
        <ecNumber evidence="6">1.7.1.17</ecNumber>
    </alternativeName>
</protein>
<comment type="similarity">
    <text evidence="6">Belongs to the azoreductase type 1 family.</text>
</comment>
<dbReference type="RefSeq" id="WP_284722574.1">
    <property type="nucleotide sequence ID" value="NZ_BSND01000003.1"/>
</dbReference>
<gene>
    <name evidence="8" type="primary">azoR_1</name>
    <name evidence="6" type="synonym">azoR</name>
    <name evidence="8" type="ORF">GCM10007891_09060</name>
</gene>
<keyword evidence="2 6" id="KW-0288">FMN</keyword>
<dbReference type="PANTHER" id="PTHR43741:SF4">
    <property type="entry name" value="FMN-DEPENDENT NADH:QUINONE OXIDOREDUCTASE"/>
    <property type="match status" value="1"/>
</dbReference>
<comment type="cofactor">
    <cofactor evidence="6">
        <name>FMN</name>
        <dbReference type="ChEBI" id="CHEBI:58210"/>
    </cofactor>
    <text evidence="6">Binds 1 FMN per subunit.</text>
</comment>
<evidence type="ECO:0000313" key="8">
    <source>
        <dbReference type="EMBL" id="GLP99052.1"/>
    </source>
</evidence>
<dbReference type="InterPro" id="IPR050104">
    <property type="entry name" value="FMN-dep_NADH:Q_OxRdtase_AzoR1"/>
</dbReference>
<evidence type="ECO:0000256" key="3">
    <source>
        <dbReference type="ARBA" id="ARBA00023002"/>
    </source>
</evidence>
<comment type="catalytic activity">
    <reaction evidence="6">
        <text>2 a quinone + NADH + H(+) = 2 a 1,4-benzosemiquinone + NAD(+)</text>
        <dbReference type="Rhea" id="RHEA:65952"/>
        <dbReference type="ChEBI" id="CHEBI:15378"/>
        <dbReference type="ChEBI" id="CHEBI:57540"/>
        <dbReference type="ChEBI" id="CHEBI:57945"/>
        <dbReference type="ChEBI" id="CHEBI:132124"/>
        <dbReference type="ChEBI" id="CHEBI:134225"/>
    </reaction>
</comment>
<dbReference type="Pfam" id="PF02525">
    <property type="entry name" value="Flavodoxin_2"/>
    <property type="match status" value="1"/>
</dbReference>
<dbReference type="InterPro" id="IPR029039">
    <property type="entry name" value="Flavoprotein-like_sf"/>
</dbReference>
<comment type="caution">
    <text evidence="6">Lacks conserved residue(s) required for the propagation of feature annotation.</text>
</comment>
<keyword evidence="4 6" id="KW-0520">NAD</keyword>
<feature type="binding site" evidence="6">
    <location>
        <begin position="14"/>
        <end position="16"/>
    </location>
    <ligand>
        <name>FMN</name>
        <dbReference type="ChEBI" id="CHEBI:58210"/>
    </ligand>
</feature>
<dbReference type="HAMAP" id="MF_01216">
    <property type="entry name" value="Azoreductase_type1"/>
    <property type="match status" value="1"/>
</dbReference>
<organism evidence="8 9">
    <name type="scientific">Methylophaga thalassica</name>
    <dbReference type="NCBI Taxonomy" id="40223"/>
    <lineage>
        <taxon>Bacteria</taxon>
        <taxon>Pseudomonadati</taxon>
        <taxon>Pseudomonadota</taxon>
        <taxon>Gammaproteobacteria</taxon>
        <taxon>Thiotrichales</taxon>
        <taxon>Piscirickettsiaceae</taxon>
        <taxon>Methylophaga</taxon>
    </lineage>
</organism>
<accession>A0ABQ5TU48</accession>
<comment type="caution">
    <text evidence="8">The sequence shown here is derived from an EMBL/GenBank/DDBJ whole genome shotgun (WGS) entry which is preliminary data.</text>
</comment>
<evidence type="ECO:0000256" key="1">
    <source>
        <dbReference type="ARBA" id="ARBA00022630"/>
    </source>
</evidence>
<proteinExistence type="inferred from homology"/>
<dbReference type="PANTHER" id="PTHR43741">
    <property type="entry name" value="FMN-DEPENDENT NADH-AZOREDUCTASE 1"/>
    <property type="match status" value="1"/>
</dbReference>
<comment type="function">
    <text evidence="6">Also exhibits azoreductase activity. Catalyzes the reductive cleavage of the azo bond in aromatic azo compounds to the corresponding amines.</text>
</comment>
<dbReference type="Proteomes" id="UP001161423">
    <property type="component" value="Unassembled WGS sequence"/>
</dbReference>
<dbReference type="SUPFAM" id="SSF52218">
    <property type="entry name" value="Flavoproteins"/>
    <property type="match status" value="1"/>
</dbReference>
<keyword evidence="9" id="KW-1185">Reference proteome</keyword>
<dbReference type="InterPro" id="IPR003680">
    <property type="entry name" value="Flavodoxin_fold"/>
</dbReference>
<reference evidence="8" key="2">
    <citation type="submission" date="2023-01" db="EMBL/GenBank/DDBJ databases">
        <title>Draft genome sequence of Methylophaga thalassica strain NBRC 102424.</title>
        <authorList>
            <person name="Sun Q."/>
            <person name="Mori K."/>
        </authorList>
    </citation>
    <scope>NUCLEOTIDE SEQUENCE</scope>
    <source>
        <strain evidence="8">NBRC 102424</strain>
    </source>
</reference>
<feature type="binding site" evidence="6">
    <location>
        <position position="9"/>
    </location>
    <ligand>
        <name>FMN</name>
        <dbReference type="ChEBI" id="CHEBI:58210"/>
    </ligand>
</feature>
<evidence type="ECO:0000313" key="9">
    <source>
        <dbReference type="Proteomes" id="UP001161423"/>
    </source>
</evidence>
<dbReference type="EC" id="1.6.5.-" evidence="6"/>